<gene>
    <name evidence="2" type="ORF">IHV77_03375</name>
</gene>
<keyword evidence="3" id="KW-1185">Reference proteome</keyword>
<dbReference type="Gene3D" id="3.90.550.10">
    <property type="entry name" value="Spore Coat Polysaccharide Biosynthesis Protein SpsA, Chain A"/>
    <property type="match status" value="1"/>
</dbReference>
<reference evidence="2 3" key="1">
    <citation type="submission" date="2020-10" db="EMBL/GenBank/DDBJ databases">
        <title>Genome Sequencing of Rodentibacter spp. strain DSM111151.</title>
        <authorList>
            <person name="Benga L."/>
            <person name="Lautwein T."/>
        </authorList>
    </citation>
    <scope>NUCLEOTIDE SEQUENCE [LARGE SCALE GENOMIC DNA]</scope>
    <source>
        <strain evidence="2 3">DSM 111151</strain>
    </source>
</reference>
<accession>A0ABX6V0M2</accession>
<protein>
    <submittedName>
        <fullName evidence="2">Glycosyltransferase</fullName>
    </submittedName>
</protein>
<dbReference type="Proteomes" id="UP000663069">
    <property type="component" value="Chromosome"/>
</dbReference>
<organism evidence="2 3">
    <name type="scientific">Rodentibacter haemolyticus</name>
    <dbReference type="NCBI Taxonomy" id="2778911"/>
    <lineage>
        <taxon>Bacteria</taxon>
        <taxon>Pseudomonadati</taxon>
        <taxon>Pseudomonadota</taxon>
        <taxon>Gammaproteobacteria</taxon>
        <taxon>Pasteurellales</taxon>
        <taxon>Pasteurellaceae</taxon>
        <taxon>Rodentibacter</taxon>
    </lineage>
</organism>
<feature type="domain" description="Glycosyltransferase 2-like" evidence="1">
    <location>
        <begin position="8"/>
        <end position="109"/>
    </location>
</feature>
<evidence type="ECO:0000259" key="1">
    <source>
        <dbReference type="Pfam" id="PF00535"/>
    </source>
</evidence>
<sequence length="289" mass="34010">MNEFSYDVVLCTYNGRGCITKQLESILNNHYLPSEIIISDDKSDDDTLEIVKHIFLGYSFTNFKILQGNGKGTKYNFLSALKYSRADYTFFSDQDDIWLPNKIEEFSKYFFISEIPNLIFSDCQVIDEKENIISHSFFEYQGLTEKCFDDDSIIFKNCVQGASSCINKPMRELILRSLEKVDIANLYMHDSWIALLAKYYGKAIFIPKPLLAYRQHNNQVGAFNKKEKIFIYLKNFKRFLYNFKLAISQRAELEKWVGFEPSPRLSSRKKRVYQYVPKLKRLLIFLFSL</sequence>
<name>A0ABX6V0M2_9PAST</name>
<dbReference type="PANTHER" id="PTHR22916">
    <property type="entry name" value="GLYCOSYLTRANSFERASE"/>
    <property type="match status" value="1"/>
</dbReference>
<dbReference type="RefSeq" id="WP_194812732.1">
    <property type="nucleotide sequence ID" value="NZ_CP063056.1"/>
</dbReference>
<dbReference type="EMBL" id="CP063056">
    <property type="protein sequence ID" value="QPB43158.1"/>
    <property type="molecule type" value="Genomic_DNA"/>
</dbReference>
<evidence type="ECO:0000313" key="2">
    <source>
        <dbReference type="EMBL" id="QPB43158.1"/>
    </source>
</evidence>
<dbReference type="PANTHER" id="PTHR22916:SF3">
    <property type="entry name" value="UDP-GLCNAC:BETAGAL BETA-1,3-N-ACETYLGLUCOSAMINYLTRANSFERASE-LIKE PROTEIN 1"/>
    <property type="match status" value="1"/>
</dbReference>
<dbReference type="InterPro" id="IPR001173">
    <property type="entry name" value="Glyco_trans_2-like"/>
</dbReference>
<dbReference type="InterPro" id="IPR029044">
    <property type="entry name" value="Nucleotide-diphossugar_trans"/>
</dbReference>
<dbReference type="SUPFAM" id="SSF53448">
    <property type="entry name" value="Nucleotide-diphospho-sugar transferases"/>
    <property type="match status" value="1"/>
</dbReference>
<evidence type="ECO:0000313" key="3">
    <source>
        <dbReference type="Proteomes" id="UP000663069"/>
    </source>
</evidence>
<proteinExistence type="predicted"/>
<dbReference type="Pfam" id="PF00535">
    <property type="entry name" value="Glycos_transf_2"/>
    <property type="match status" value="1"/>
</dbReference>